<dbReference type="GO" id="GO:0000150">
    <property type="term" value="F:DNA strand exchange activity"/>
    <property type="evidence" value="ECO:0007669"/>
    <property type="project" value="InterPro"/>
</dbReference>
<dbReference type="KEGG" id="sauh:SU9_008090"/>
<dbReference type="PATRIC" id="fig|1160718.3.peg.4735"/>
<dbReference type="InterPro" id="IPR036162">
    <property type="entry name" value="Resolvase-like_N_sf"/>
</dbReference>
<keyword evidence="3" id="KW-1185">Reference proteome</keyword>
<proteinExistence type="predicted"/>
<evidence type="ECO:0000313" key="1">
    <source>
        <dbReference type="EMBL" id="EJJ04487.1"/>
    </source>
</evidence>
<dbReference type="RefSeq" id="WP_006606197.1">
    <property type="nucleotide sequence ID" value="NZ_CP072931.1"/>
</dbReference>
<dbReference type="EMBL" id="CP072931">
    <property type="protein sequence ID" value="QTZ91441.1"/>
    <property type="molecule type" value="Genomic_DNA"/>
</dbReference>
<dbReference type="GO" id="GO:0003677">
    <property type="term" value="F:DNA binding"/>
    <property type="evidence" value="ECO:0007669"/>
    <property type="project" value="InterPro"/>
</dbReference>
<dbReference type="Proteomes" id="UP000009036">
    <property type="component" value="Chromosome"/>
</dbReference>
<dbReference type="OrthoDB" id="9975539at2"/>
<protein>
    <submittedName>
        <fullName evidence="2">Recombinase family protein</fullName>
    </submittedName>
</protein>
<dbReference type="HOGENOM" id="CLU_1721261_0_0_11"/>
<gene>
    <name evidence="2" type="ORF">SU9_008090</name>
    <name evidence="1" type="ORF">SU9_23430</name>
</gene>
<organism evidence="1">
    <name type="scientific">Streptomyces auratus AGR0001</name>
    <dbReference type="NCBI Taxonomy" id="1160718"/>
    <lineage>
        <taxon>Bacteria</taxon>
        <taxon>Bacillati</taxon>
        <taxon>Actinomycetota</taxon>
        <taxon>Actinomycetes</taxon>
        <taxon>Kitasatosporales</taxon>
        <taxon>Streptomycetaceae</taxon>
        <taxon>Streptomyces</taxon>
    </lineage>
</organism>
<reference evidence="2" key="2">
    <citation type="submission" date="2021-04" db="EMBL/GenBank/DDBJ databases">
        <authorList>
            <person name="Wen M.-L."/>
            <person name="Han X.-L."/>
            <person name="Xiong J."/>
        </authorList>
    </citation>
    <scope>NUCLEOTIDE SEQUENCE</scope>
    <source>
        <strain evidence="2">AGR0001</strain>
    </source>
</reference>
<evidence type="ECO:0000313" key="3">
    <source>
        <dbReference type="Proteomes" id="UP000009036"/>
    </source>
</evidence>
<dbReference type="eggNOG" id="ENOG503292D">
    <property type="taxonomic scope" value="Bacteria"/>
</dbReference>
<dbReference type="SUPFAM" id="SSF53041">
    <property type="entry name" value="Resolvase-like"/>
    <property type="match status" value="1"/>
</dbReference>
<reference evidence="1" key="1">
    <citation type="journal article" date="2012" name="J. Bacteriol.">
        <title>Genome Sequence of Streptomyces auratus Strain AGR0001, a Phoslactomycin-Producing Actinomycete.</title>
        <authorList>
            <person name="Han X."/>
            <person name="Li M."/>
            <person name="Ding Z."/>
            <person name="Zhao J."/>
            <person name="Ji K."/>
            <person name="Wen M."/>
            <person name="Lu T."/>
        </authorList>
    </citation>
    <scope>NUCLEOTIDE SEQUENCE [LARGE SCALE GENOMIC DNA]</scope>
    <source>
        <strain evidence="1">AGR0001</strain>
    </source>
</reference>
<sequence length="152" mass="16438">MTQVPRTPPTSTPSRVPVALYIATSAPESAELLADYCRQYAMTHGWDAVGIVTDIDRTAPLMSRPEWPRVLSLLSDGTVRGVVTYSRGMIAAPQDEYDVVREFLRDRGAFLAAARTAGRGTPPRRTPGQTARRQTIADAAAGYEGCGAETIQ</sequence>
<dbReference type="AlphaFoldDB" id="J1S106"/>
<name>J1S106_9ACTN</name>
<dbReference type="EMBL" id="AJGV01000141">
    <property type="protein sequence ID" value="EJJ04487.1"/>
    <property type="molecule type" value="Genomic_DNA"/>
</dbReference>
<evidence type="ECO:0000313" key="2">
    <source>
        <dbReference type="EMBL" id="QTZ91441.1"/>
    </source>
</evidence>
<accession>J1S106</accession>
<dbReference type="Gene3D" id="3.40.50.1390">
    <property type="entry name" value="Resolvase, N-terminal catalytic domain"/>
    <property type="match status" value="1"/>
</dbReference>
<dbReference type="STRING" id="1160718.SU9_23430"/>